<comment type="caution">
    <text evidence="4">The sequence shown here is derived from an EMBL/GenBank/DDBJ whole genome shotgun (WGS) entry which is preliminary data.</text>
</comment>
<evidence type="ECO:0000256" key="2">
    <source>
        <dbReference type="SAM" id="Coils"/>
    </source>
</evidence>
<keyword evidence="1" id="KW-0378">Hydrolase</keyword>
<protein>
    <submittedName>
        <fullName evidence="4">YqaJ viral recombinase family protein</fullName>
    </submittedName>
</protein>
<dbReference type="PANTHER" id="PTHR46609">
    <property type="entry name" value="EXONUCLEASE, PHAGE-TYPE/RECB, C-TERMINAL DOMAIN-CONTAINING PROTEIN"/>
    <property type="match status" value="1"/>
</dbReference>
<dbReference type="InterPro" id="IPR011604">
    <property type="entry name" value="PDDEXK-like_dom_sf"/>
</dbReference>
<dbReference type="EMBL" id="JACRSX010000001">
    <property type="protein sequence ID" value="MBC8561036.1"/>
    <property type="molecule type" value="Genomic_DNA"/>
</dbReference>
<keyword evidence="2" id="KW-0175">Coiled coil</keyword>
<dbReference type="InterPro" id="IPR051703">
    <property type="entry name" value="NF-kappa-B_Signaling_Reg"/>
</dbReference>
<evidence type="ECO:0000313" key="4">
    <source>
        <dbReference type="EMBL" id="MBC8561036.1"/>
    </source>
</evidence>
<sequence length="316" mass="37015">MCKILAKTKNMTRGEWLKLRKQGIGGSDAGAVCGLNPYVSPMDVYMDKTTEEIPEQDKDNESMRLGRDLEQYVAERFCEETGFKVRRSNQMYIYPEYPFMLADVDRLIVGKENGLIGLECKTASPYSADKWKDGKVPAHYLAQCYHYMAVLNADAWYIAVVIYGREFKFVRIERDEEVIRNLIRLEKNFWEEHVKAEIMPEPDGSATANEFINSYFKDSREDMSVPLLGFDEKLQRRQEIDRLMDKLKTEKLQIEQEVKLYMKEAEVAENDHFLVSWKKSISNRLDTKRLKQEMPEVYRKFCSQTASRRFLVRTAA</sequence>
<proteinExistence type="predicted"/>
<dbReference type="NCBIfam" id="TIGR03033">
    <property type="entry name" value="phage_rel_nuc"/>
    <property type="match status" value="1"/>
</dbReference>
<evidence type="ECO:0000256" key="1">
    <source>
        <dbReference type="ARBA" id="ARBA00022801"/>
    </source>
</evidence>
<dbReference type="InterPro" id="IPR017482">
    <property type="entry name" value="Lambda-type_endonuclease"/>
</dbReference>
<dbReference type="Proteomes" id="UP000606193">
    <property type="component" value="Unassembled WGS sequence"/>
</dbReference>
<dbReference type="InterPro" id="IPR011335">
    <property type="entry name" value="Restrct_endonuc-II-like"/>
</dbReference>
<feature type="domain" description="YqaJ viral recombinase" evidence="3">
    <location>
        <begin position="15"/>
        <end position="150"/>
    </location>
</feature>
<dbReference type="InterPro" id="IPR019080">
    <property type="entry name" value="YqaJ_viral_recombinase"/>
</dbReference>
<accession>A0ABR7MXD6</accession>
<feature type="coiled-coil region" evidence="2">
    <location>
        <begin position="230"/>
        <end position="271"/>
    </location>
</feature>
<reference evidence="4 5" key="1">
    <citation type="submission" date="2020-08" db="EMBL/GenBank/DDBJ databases">
        <title>Genome public.</title>
        <authorList>
            <person name="Liu C."/>
            <person name="Sun Q."/>
        </authorList>
    </citation>
    <scope>NUCLEOTIDE SEQUENCE [LARGE SCALE GENOMIC DNA]</scope>
    <source>
        <strain evidence="4 5">NSJ-37</strain>
    </source>
</reference>
<evidence type="ECO:0000313" key="5">
    <source>
        <dbReference type="Proteomes" id="UP000606193"/>
    </source>
</evidence>
<organism evidence="4 5">
    <name type="scientific">Jutongia huaianensis</name>
    <dbReference type="NCBI Taxonomy" id="2763668"/>
    <lineage>
        <taxon>Bacteria</taxon>
        <taxon>Bacillati</taxon>
        <taxon>Bacillota</taxon>
        <taxon>Clostridia</taxon>
        <taxon>Lachnospirales</taxon>
        <taxon>Lachnospiraceae</taxon>
        <taxon>Jutongia</taxon>
    </lineage>
</organism>
<name>A0ABR7MXD6_9FIRM</name>
<gene>
    <name evidence="4" type="ORF">H8704_00070</name>
</gene>
<dbReference type="PANTHER" id="PTHR46609:SF6">
    <property type="entry name" value="EXONUCLEASE, PHAGE-TYPE_RECB, C-TERMINAL DOMAIN-CONTAINING PROTEIN-RELATED"/>
    <property type="match status" value="1"/>
</dbReference>
<dbReference type="Gene3D" id="3.90.320.10">
    <property type="match status" value="1"/>
</dbReference>
<dbReference type="RefSeq" id="WP_249296812.1">
    <property type="nucleotide sequence ID" value="NZ_JACRSX010000001.1"/>
</dbReference>
<dbReference type="Pfam" id="PF09588">
    <property type="entry name" value="YqaJ"/>
    <property type="match status" value="1"/>
</dbReference>
<keyword evidence="5" id="KW-1185">Reference proteome</keyword>
<evidence type="ECO:0000259" key="3">
    <source>
        <dbReference type="Pfam" id="PF09588"/>
    </source>
</evidence>
<dbReference type="SUPFAM" id="SSF52980">
    <property type="entry name" value="Restriction endonuclease-like"/>
    <property type="match status" value="1"/>
</dbReference>